<accession>A0A229UUD6</accession>
<dbReference type="RefSeq" id="WP_094014212.1">
    <property type="nucleotide sequence ID" value="NZ_NMQW01000011.1"/>
</dbReference>
<keyword evidence="4" id="KW-1185">Reference proteome</keyword>
<dbReference type="AlphaFoldDB" id="A0A229UUD6"/>
<protein>
    <recommendedName>
        <fullName evidence="2">Fibronectin type-III domain-containing protein</fullName>
    </recommendedName>
</protein>
<feature type="signal peptide" evidence="1">
    <location>
        <begin position="1"/>
        <end position="31"/>
    </location>
</feature>
<dbReference type="CDD" id="cd00063">
    <property type="entry name" value="FN3"/>
    <property type="match status" value="1"/>
</dbReference>
<evidence type="ECO:0000313" key="4">
    <source>
        <dbReference type="Proteomes" id="UP000215509"/>
    </source>
</evidence>
<feature type="chain" id="PRO_5013302740" description="Fibronectin type-III domain-containing protein" evidence="1">
    <location>
        <begin position="32"/>
        <end position="451"/>
    </location>
</feature>
<evidence type="ECO:0000256" key="1">
    <source>
        <dbReference type="SAM" id="SignalP"/>
    </source>
</evidence>
<feature type="domain" description="Fibronectin type-III" evidence="2">
    <location>
        <begin position="291"/>
        <end position="388"/>
    </location>
</feature>
<dbReference type="Proteomes" id="UP000215509">
    <property type="component" value="Unassembled WGS sequence"/>
</dbReference>
<dbReference type="EMBL" id="NMQW01000011">
    <property type="protein sequence ID" value="OXM86953.1"/>
    <property type="molecule type" value="Genomic_DNA"/>
</dbReference>
<name>A0A229UUD6_9BACL</name>
<dbReference type="SUPFAM" id="SSF49265">
    <property type="entry name" value="Fibronectin type III"/>
    <property type="match status" value="1"/>
</dbReference>
<dbReference type="InterPro" id="IPR013783">
    <property type="entry name" value="Ig-like_fold"/>
</dbReference>
<evidence type="ECO:0000259" key="2">
    <source>
        <dbReference type="PROSITE" id="PS50853"/>
    </source>
</evidence>
<keyword evidence="1" id="KW-0732">Signal</keyword>
<dbReference type="InterPro" id="IPR003961">
    <property type="entry name" value="FN3_dom"/>
</dbReference>
<dbReference type="Gene3D" id="2.60.40.10">
    <property type="entry name" value="Immunoglobulins"/>
    <property type="match status" value="2"/>
</dbReference>
<sequence length="451" mass="47975">MKLYRQWFARIMTVLLIVSLAMPAYPLDVHAGTLPQYWDASVIKCSDPACPGLSNYDAGYANSVITVRTGSGKLQTQGDTMYAAYTSVTGDFTVTARVYNFKNQPSNSTDTTGAGALSYQNKALLFVKKSIDPADANASSISPSLALAFQPKQSSEVSSSGALKNSSYVYAWQNHVTSATSAGNVGTAVSETKQLAGYPILMSDLSAKPLYFKLTKSTDQVTQNSTYSTYISNDGIHYGNGTTAGTALYSYTDSSNAVFGTGSVYVGLGVDYGTVDFSEVKIVDGFGNTVFPSSLSASTPTGLYTTAGNTQATIGWSAVTGANAYHVKRSTTSGGPYQLVANVISTSYTDSNLFNDTTYYYVVSAVTGSGESPDSYQVNVKPVYVPDPPAAPTGLQGIPRDSQVTLRWNAVQGADSYNVLRSGDGGATYSSIAIGDKHRLHRFRVNQRYEL</sequence>
<gene>
    <name evidence="3" type="ORF">CF651_07365</name>
</gene>
<dbReference type="OrthoDB" id="9758662at2"/>
<evidence type="ECO:0000313" key="3">
    <source>
        <dbReference type="EMBL" id="OXM86953.1"/>
    </source>
</evidence>
<organism evidence="3 4">
    <name type="scientific">Paenibacillus rigui</name>
    <dbReference type="NCBI Taxonomy" id="554312"/>
    <lineage>
        <taxon>Bacteria</taxon>
        <taxon>Bacillati</taxon>
        <taxon>Bacillota</taxon>
        <taxon>Bacilli</taxon>
        <taxon>Bacillales</taxon>
        <taxon>Paenibacillaceae</taxon>
        <taxon>Paenibacillus</taxon>
    </lineage>
</organism>
<proteinExistence type="predicted"/>
<reference evidence="3 4" key="1">
    <citation type="submission" date="2017-07" db="EMBL/GenBank/DDBJ databases">
        <title>Genome sequencing and assembly of Paenibacillus rigui.</title>
        <authorList>
            <person name="Mayilraj S."/>
        </authorList>
    </citation>
    <scope>NUCLEOTIDE SEQUENCE [LARGE SCALE GENOMIC DNA]</scope>
    <source>
        <strain evidence="3 4">JCM 16352</strain>
    </source>
</reference>
<dbReference type="PROSITE" id="PS50853">
    <property type="entry name" value="FN3"/>
    <property type="match status" value="1"/>
</dbReference>
<dbReference type="InterPro" id="IPR036116">
    <property type="entry name" value="FN3_sf"/>
</dbReference>
<comment type="caution">
    <text evidence="3">The sequence shown here is derived from an EMBL/GenBank/DDBJ whole genome shotgun (WGS) entry which is preliminary data.</text>
</comment>